<organism evidence="2 3">
    <name type="scientific">Asbolus verrucosus</name>
    <name type="common">Desert ironclad beetle</name>
    <dbReference type="NCBI Taxonomy" id="1661398"/>
    <lineage>
        <taxon>Eukaryota</taxon>
        <taxon>Metazoa</taxon>
        <taxon>Ecdysozoa</taxon>
        <taxon>Arthropoda</taxon>
        <taxon>Hexapoda</taxon>
        <taxon>Insecta</taxon>
        <taxon>Pterygota</taxon>
        <taxon>Neoptera</taxon>
        <taxon>Endopterygota</taxon>
        <taxon>Coleoptera</taxon>
        <taxon>Polyphaga</taxon>
        <taxon>Cucujiformia</taxon>
        <taxon>Tenebrionidae</taxon>
        <taxon>Pimeliinae</taxon>
        <taxon>Asbolus</taxon>
    </lineage>
</organism>
<evidence type="ECO:0000313" key="3">
    <source>
        <dbReference type="Proteomes" id="UP000292052"/>
    </source>
</evidence>
<keyword evidence="1" id="KW-0812">Transmembrane</keyword>
<feature type="transmembrane region" description="Helical" evidence="1">
    <location>
        <begin position="12"/>
        <end position="30"/>
    </location>
</feature>
<keyword evidence="3" id="KW-1185">Reference proteome</keyword>
<dbReference type="AlphaFoldDB" id="A0A482VWI5"/>
<gene>
    <name evidence="2" type="ORF">BDFB_012298</name>
</gene>
<protein>
    <submittedName>
        <fullName evidence="2">Uncharacterized protein</fullName>
    </submittedName>
</protein>
<accession>A0A482VWI5</accession>
<keyword evidence="1" id="KW-1133">Transmembrane helix</keyword>
<comment type="caution">
    <text evidence="2">The sequence shown here is derived from an EMBL/GenBank/DDBJ whole genome shotgun (WGS) entry which is preliminary data.</text>
</comment>
<dbReference type="Proteomes" id="UP000292052">
    <property type="component" value="Unassembled WGS sequence"/>
</dbReference>
<sequence length="75" mass="8711">MELCKLTLKNFGNVFLLTLLVLLIKIFIFLPKMRTSEVVEEMRSFMEAAPSKSIRKLSQQIHLFYGTGHTILKRP</sequence>
<name>A0A482VWI5_ASBVE</name>
<evidence type="ECO:0000313" key="2">
    <source>
        <dbReference type="EMBL" id="RZC36587.1"/>
    </source>
</evidence>
<evidence type="ECO:0000256" key="1">
    <source>
        <dbReference type="SAM" id="Phobius"/>
    </source>
</evidence>
<keyword evidence="1" id="KW-0472">Membrane</keyword>
<reference evidence="2 3" key="1">
    <citation type="submission" date="2017-03" db="EMBL/GenBank/DDBJ databases">
        <title>Genome of the blue death feigning beetle - Asbolus verrucosus.</title>
        <authorList>
            <person name="Rider S.D."/>
        </authorList>
    </citation>
    <scope>NUCLEOTIDE SEQUENCE [LARGE SCALE GENOMIC DNA]</scope>
    <source>
        <strain evidence="2">Butters</strain>
        <tissue evidence="2">Head and leg muscle</tissue>
    </source>
</reference>
<proteinExistence type="predicted"/>
<dbReference type="OrthoDB" id="8195099at2759"/>
<dbReference type="EMBL" id="QDEB01060557">
    <property type="protein sequence ID" value="RZC36587.1"/>
    <property type="molecule type" value="Genomic_DNA"/>
</dbReference>